<dbReference type="InterPro" id="IPR036901">
    <property type="entry name" value="Asp/Orn_carbamoylTrfase_sf"/>
</dbReference>
<proteinExistence type="inferred from homology"/>
<dbReference type="SUPFAM" id="SSF51182">
    <property type="entry name" value="RmlC-like cupins"/>
    <property type="match status" value="1"/>
</dbReference>
<dbReference type="InterPro" id="IPR006130">
    <property type="entry name" value="Asp/Orn_carbamoylTrfase"/>
</dbReference>
<feature type="transmembrane region" description="Helical" evidence="9">
    <location>
        <begin position="947"/>
        <end position="968"/>
    </location>
</feature>
<feature type="signal peptide" evidence="10">
    <location>
        <begin position="1"/>
        <end position="22"/>
    </location>
</feature>
<evidence type="ECO:0000259" key="11">
    <source>
        <dbReference type="PROSITE" id="PS50866"/>
    </source>
</evidence>
<dbReference type="PROSITE" id="PS00097">
    <property type="entry name" value="CARBAMOYLTRANSFERASE"/>
    <property type="match status" value="1"/>
</dbReference>
<evidence type="ECO:0000256" key="3">
    <source>
        <dbReference type="ARBA" id="ARBA00007805"/>
    </source>
</evidence>
<dbReference type="SMART" id="SM01190">
    <property type="entry name" value="EMP24_GP25L"/>
    <property type="match status" value="1"/>
</dbReference>
<dbReference type="SUPFAM" id="SSF53671">
    <property type="entry name" value="Aspartate/ornithine carbamoyltransferase"/>
    <property type="match status" value="1"/>
</dbReference>
<dbReference type="AlphaFoldDB" id="A0A8H2XUC3"/>
<dbReference type="SMART" id="SM00835">
    <property type="entry name" value="Cupin_1"/>
    <property type="match status" value="1"/>
</dbReference>
<accession>A0A8H2XUC3</accession>
<dbReference type="InterPro" id="IPR009038">
    <property type="entry name" value="GOLD_dom"/>
</dbReference>
<evidence type="ECO:0000313" key="13">
    <source>
        <dbReference type="Proteomes" id="UP000663861"/>
    </source>
</evidence>
<evidence type="ECO:0000256" key="10">
    <source>
        <dbReference type="SAM" id="SignalP"/>
    </source>
</evidence>
<evidence type="ECO:0000256" key="2">
    <source>
        <dbReference type="ARBA" id="ARBA00007456"/>
    </source>
</evidence>
<comment type="caution">
    <text evidence="12">The sequence shown here is derived from an EMBL/GenBank/DDBJ whole genome shotgun (WGS) entry which is preliminary data.</text>
</comment>
<feature type="domain" description="GOLD" evidence="11">
    <location>
        <begin position="778"/>
        <end position="886"/>
    </location>
</feature>
<dbReference type="PRINTS" id="PR00100">
    <property type="entry name" value="AOTCASE"/>
</dbReference>
<comment type="subcellular location">
    <subcellularLocation>
        <location evidence="1">Secreted</location>
    </subcellularLocation>
</comment>
<feature type="chain" id="PRO_5034333462" description="ornithine carbamoyltransferase" evidence="10">
    <location>
        <begin position="23"/>
        <end position="982"/>
    </location>
</feature>
<keyword evidence="7" id="KW-0464">Manganese</keyword>
<dbReference type="InterPro" id="IPR006132">
    <property type="entry name" value="Asp/Orn_carbamoyltranf_P-bd"/>
</dbReference>
<dbReference type="PANTHER" id="PTHR45753:SF3">
    <property type="entry name" value="ORNITHINE TRANSCARBAMYLASE, MITOCHONDRIAL"/>
    <property type="match status" value="1"/>
</dbReference>
<dbReference type="PROSITE" id="PS50866">
    <property type="entry name" value="GOLD"/>
    <property type="match status" value="1"/>
</dbReference>
<dbReference type="InterPro" id="IPR001929">
    <property type="entry name" value="Germin"/>
</dbReference>
<dbReference type="GO" id="GO:0005739">
    <property type="term" value="C:mitochondrion"/>
    <property type="evidence" value="ECO:0007669"/>
    <property type="project" value="TreeGrafter"/>
</dbReference>
<dbReference type="GO" id="GO:0004585">
    <property type="term" value="F:ornithine carbamoyltransferase activity"/>
    <property type="evidence" value="ECO:0007669"/>
    <property type="project" value="UniProtKB-EC"/>
</dbReference>
<keyword evidence="9" id="KW-1133">Transmembrane helix</keyword>
<keyword evidence="6" id="KW-0808">Transferase</keyword>
<dbReference type="CDD" id="cd02241">
    <property type="entry name" value="cupin_OxOx"/>
    <property type="match status" value="1"/>
</dbReference>
<evidence type="ECO:0000256" key="6">
    <source>
        <dbReference type="ARBA" id="ARBA00022679"/>
    </source>
</evidence>
<keyword evidence="10" id="KW-0732">Signal</keyword>
<feature type="transmembrane region" description="Helical" evidence="9">
    <location>
        <begin position="326"/>
        <end position="352"/>
    </location>
</feature>
<comment type="similarity">
    <text evidence="2">Belongs to the germin family.</text>
</comment>
<dbReference type="InterPro" id="IPR036598">
    <property type="entry name" value="GOLD_dom_sf"/>
</dbReference>
<organism evidence="12 13">
    <name type="scientific">Rhizoctonia solani</name>
    <dbReference type="NCBI Taxonomy" id="456999"/>
    <lineage>
        <taxon>Eukaryota</taxon>
        <taxon>Fungi</taxon>
        <taxon>Dikarya</taxon>
        <taxon>Basidiomycota</taxon>
        <taxon>Agaricomycotina</taxon>
        <taxon>Agaricomycetes</taxon>
        <taxon>Cantharellales</taxon>
        <taxon>Ceratobasidiaceae</taxon>
        <taxon>Rhizoctonia</taxon>
    </lineage>
</organism>
<evidence type="ECO:0000256" key="7">
    <source>
        <dbReference type="ARBA" id="ARBA00023211"/>
    </source>
</evidence>
<protein>
    <recommendedName>
        <fullName evidence="4">ornithine carbamoyltransferase</fullName>
        <ecNumber evidence="4">2.1.3.3</ecNumber>
    </recommendedName>
</protein>
<dbReference type="Pfam" id="PF01105">
    <property type="entry name" value="EMP24_GP25L"/>
    <property type="match status" value="1"/>
</dbReference>
<dbReference type="GO" id="GO:0030145">
    <property type="term" value="F:manganese ion binding"/>
    <property type="evidence" value="ECO:0007669"/>
    <property type="project" value="InterPro"/>
</dbReference>
<dbReference type="InterPro" id="IPR011051">
    <property type="entry name" value="RmlC_Cupin_sf"/>
</dbReference>
<dbReference type="Pfam" id="PF02729">
    <property type="entry name" value="OTCace_N"/>
    <property type="match status" value="1"/>
</dbReference>
<feature type="compositionally biased region" description="Polar residues" evidence="8">
    <location>
        <begin position="280"/>
        <end position="295"/>
    </location>
</feature>
<sequence length="982" mass="108090">MKFALAALGLLSSLAAISASDADELKTLVKELTVAATQSERLAILDEDKDFVFDFLNAAKIQGAVGKGNGGQAVSAKTTTFPALIGNQLAMTVGFLGPCAQNTPHIHPRSAEMLVMVAGDTINTGTFQENGARFVENKIEVGQATIFPMGSVHFQQNLGCDPAIFVAGFANEDPGTLQVAQGFFQQLPPDTVSATLGELGVEEVQDISKKIPANIAFGVAECVQRCKIDRNSTFEFSEEVITECVQRCKIDRNSTFEFSEEVISKALKQQGILATIASGSSSSRVTTPNNTSGKQASNLSAGGNLAASSNAVDDDDKDDSFWNNKYHVLIIVLGAACGVLVLALVAAIVIALRARKAARNRGHHAPIPLFTGTGHGRSAASTPFVSEKYSDDSTLIALRRICRTIRPSHDNLNSDSTLIALVKSTMPPKVPHLMTLADLSVGQINRVLAHSAALKRVSKPLLEPYTASTRSLPAIEQTLANKTVALLFSKRSTRTRVAAETSAVLLGGRALFLGREDIQLGVNESARDTINIIGGMCQGVFARVGEHEEIEGVFARVGEHEEIEELVEHSPVPVINALSSLWHPTQILADVLTLHEHAHLFGGMPKSTNDSDLTPLRPLTVTWLGDSSNVLHDILVTLPRLGHQVRVGTPPQQPYQCPKPPYQCPKPVWDRVKELGCDKNIFWTDNPYEAVKGADVVVTDTWISMGQEAEKAQRLKDFQGYQVTEKLCKEGGANPDWKFLHCLPRKSHEVDDEVFYGPRSLVFPEGENRKWTIMALFELCFYADVDKEGEKIGFYFAVQSGGDFDIDFEVKDPLNDQILEGQRERQGDYIFTANRKIPLNDQILEGQRERQGDYIFTANRVGEYSFCFENDMSSFTEKLVDFDIMVESEPRREAPARASQLSDHTSALEESVYKLKSMLATVERTQKYFHTRENRGFSLVRSTQNKLFWYAVLESLAIVCMAVFQVYVLQNFFTNTGRKYRV</sequence>
<reference evidence="12" key="1">
    <citation type="submission" date="2021-01" db="EMBL/GenBank/DDBJ databases">
        <authorList>
            <person name="Kaushik A."/>
        </authorList>
    </citation>
    <scope>NUCLEOTIDE SEQUENCE</scope>
    <source>
        <strain evidence="12">AG4-RS23</strain>
    </source>
</reference>
<name>A0A8H2XUC3_9AGAM</name>
<dbReference type="Proteomes" id="UP000663861">
    <property type="component" value="Unassembled WGS sequence"/>
</dbReference>
<dbReference type="Pfam" id="PF00190">
    <property type="entry name" value="Cupin_1"/>
    <property type="match status" value="1"/>
</dbReference>
<dbReference type="Gene3D" id="2.60.120.10">
    <property type="entry name" value="Jelly Rolls"/>
    <property type="match status" value="1"/>
</dbReference>
<evidence type="ECO:0000256" key="9">
    <source>
        <dbReference type="SAM" id="Phobius"/>
    </source>
</evidence>
<evidence type="ECO:0000256" key="4">
    <source>
        <dbReference type="ARBA" id="ARBA00013007"/>
    </source>
</evidence>
<comment type="similarity">
    <text evidence="3">Belongs to the aspartate/ornithine carbamoyltransferase superfamily. OTCase family.</text>
</comment>
<keyword evidence="5" id="KW-0964">Secreted</keyword>
<dbReference type="PANTHER" id="PTHR45753">
    <property type="entry name" value="ORNITHINE CARBAMOYLTRANSFERASE, MITOCHONDRIAL"/>
    <property type="match status" value="1"/>
</dbReference>
<dbReference type="SUPFAM" id="SSF101576">
    <property type="entry name" value="Supernatant protein factor (SPF), C-terminal domain"/>
    <property type="match status" value="1"/>
</dbReference>
<evidence type="ECO:0000256" key="8">
    <source>
        <dbReference type="SAM" id="MobiDB-lite"/>
    </source>
</evidence>
<evidence type="ECO:0000313" key="12">
    <source>
        <dbReference type="EMBL" id="CAE6436694.1"/>
    </source>
</evidence>
<dbReference type="EMBL" id="CAJMWY010000513">
    <property type="protein sequence ID" value="CAE6436694.1"/>
    <property type="molecule type" value="Genomic_DNA"/>
</dbReference>
<dbReference type="GO" id="GO:0019240">
    <property type="term" value="P:citrulline biosynthetic process"/>
    <property type="evidence" value="ECO:0007669"/>
    <property type="project" value="TreeGrafter"/>
</dbReference>
<dbReference type="InterPro" id="IPR002292">
    <property type="entry name" value="Orn/put_carbamltrans"/>
</dbReference>
<dbReference type="PRINTS" id="PR00102">
    <property type="entry name" value="OTCASE"/>
</dbReference>
<dbReference type="GO" id="GO:0005576">
    <property type="term" value="C:extracellular region"/>
    <property type="evidence" value="ECO:0007669"/>
    <property type="project" value="UniProtKB-SubCell"/>
</dbReference>
<dbReference type="Gene3D" id="3.40.50.1370">
    <property type="entry name" value="Aspartate/ornithine carbamoyltransferase"/>
    <property type="match status" value="2"/>
</dbReference>
<dbReference type="InterPro" id="IPR014710">
    <property type="entry name" value="RmlC-like_jellyroll"/>
</dbReference>
<keyword evidence="9" id="KW-0812">Transmembrane</keyword>
<evidence type="ECO:0000256" key="1">
    <source>
        <dbReference type="ARBA" id="ARBA00004613"/>
    </source>
</evidence>
<feature type="region of interest" description="Disordered" evidence="8">
    <location>
        <begin position="280"/>
        <end position="301"/>
    </location>
</feature>
<dbReference type="EC" id="2.1.3.3" evidence="4"/>
<gene>
    <name evidence="12" type="ORF">RDB_LOCUS33147</name>
</gene>
<evidence type="ECO:0000256" key="5">
    <source>
        <dbReference type="ARBA" id="ARBA00022525"/>
    </source>
</evidence>
<dbReference type="InterPro" id="IPR006045">
    <property type="entry name" value="Cupin_1"/>
</dbReference>
<keyword evidence="9" id="KW-0472">Membrane</keyword>
<dbReference type="GO" id="GO:0016597">
    <property type="term" value="F:amino acid binding"/>
    <property type="evidence" value="ECO:0007669"/>
    <property type="project" value="InterPro"/>
</dbReference>
<dbReference type="GO" id="GO:0042450">
    <property type="term" value="P:L-arginine biosynthetic process via ornithine"/>
    <property type="evidence" value="ECO:0007669"/>
    <property type="project" value="TreeGrafter"/>
</dbReference>